<feature type="chain" id="PRO_5045283062" evidence="1">
    <location>
        <begin position="21"/>
        <end position="159"/>
    </location>
</feature>
<dbReference type="EMBL" id="JADPMR010000004">
    <property type="protein sequence ID" value="MBF9002089.1"/>
    <property type="molecule type" value="Genomic_DNA"/>
</dbReference>
<evidence type="ECO:0000256" key="1">
    <source>
        <dbReference type="SAM" id="SignalP"/>
    </source>
</evidence>
<dbReference type="RefSeq" id="WP_196124109.1">
    <property type="nucleotide sequence ID" value="NZ_JADPMR010000004.1"/>
</dbReference>
<proteinExistence type="predicted"/>
<feature type="signal peptide" evidence="1">
    <location>
        <begin position="1"/>
        <end position="20"/>
    </location>
</feature>
<keyword evidence="3" id="KW-1185">Reference proteome</keyword>
<name>A0ABS0GI66_9VIBR</name>
<protein>
    <submittedName>
        <fullName evidence="2">Uncharacterized protein</fullName>
    </submittedName>
</protein>
<dbReference type="Proteomes" id="UP000597206">
    <property type="component" value="Unassembled WGS sequence"/>
</dbReference>
<evidence type="ECO:0000313" key="3">
    <source>
        <dbReference type="Proteomes" id="UP000597206"/>
    </source>
</evidence>
<accession>A0ABS0GI66</accession>
<gene>
    <name evidence="2" type="ORF">I1A42_16600</name>
</gene>
<evidence type="ECO:0000313" key="2">
    <source>
        <dbReference type="EMBL" id="MBF9002089.1"/>
    </source>
</evidence>
<organism evidence="2 3">
    <name type="scientific">Vibrio nitrifigilis</name>
    <dbReference type="NCBI Taxonomy" id="2789781"/>
    <lineage>
        <taxon>Bacteria</taxon>
        <taxon>Pseudomonadati</taxon>
        <taxon>Pseudomonadota</taxon>
        <taxon>Gammaproteobacteria</taxon>
        <taxon>Vibrionales</taxon>
        <taxon>Vibrionaceae</taxon>
        <taxon>Vibrio</taxon>
    </lineage>
</organism>
<reference evidence="2 3" key="1">
    <citation type="submission" date="2020-11" db="EMBL/GenBank/DDBJ databases">
        <title>Vibrio nitrifigilis sp. nov., a marine nitrogen-fixing bacterium isolated from the lagoon sediment of an islet inside an atoll.</title>
        <authorList>
            <person name="Wang L.-T."/>
            <person name="Shieh W.Y."/>
        </authorList>
    </citation>
    <scope>NUCLEOTIDE SEQUENCE [LARGE SCALE GENOMIC DNA]</scope>
    <source>
        <strain evidence="2 3">NFV-1</strain>
    </source>
</reference>
<sequence length="159" mass="18447">MHCKRLLIASICLVSTTVFANTWVDELKHRVDITHQQFNDAIERCDNLRSPSPKKIESRWFDELSWEKKFAAITYLSYMADENCYSKELNAYSASLVNYVAETGDRELLDKLIKARHVYQPTGTESYFNSVDISKLKELAEKSGLKRPFDPLVLSDLYR</sequence>
<comment type="caution">
    <text evidence="2">The sequence shown here is derived from an EMBL/GenBank/DDBJ whole genome shotgun (WGS) entry which is preliminary data.</text>
</comment>
<keyword evidence="1" id="KW-0732">Signal</keyword>